<dbReference type="EMBL" id="ML143525">
    <property type="protein sequence ID" value="TBU22822.1"/>
    <property type="molecule type" value="Genomic_DNA"/>
</dbReference>
<dbReference type="InterPro" id="IPR032675">
    <property type="entry name" value="LRR_dom_sf"/>
</dbReference>
<organism evidence="1">
    <name type="scientific">Dichomitus squalens</name>
    <dbReference type="NCBI Taxonomy" id="114155"/>
    <lineage>
        <taxon>Eukaryota</taxon>
        <taxon>Fungi</taxon>
        <taxon>Dikarya</taxon>
        <taxon>Basidiomycota</taxon>
        <taxon>Agaricomycotina</taxon>
        <taxon>Agaricomycetes</taxon>
        <taxon>Polyporales</taxon>
        <taxon>Polyporaceae</taxon>
        <taxon>Dichomitus</taxon>
    </lineage>
</organism>
<gene>
    <name evidence="1" type="ORF">BD311DRAFT_704957</name>
</gene>
<dbReference type="SUPFAM" id="SSF52047">
    <property type="entry name" value="RNI-like"/>
    <property type="match status" value="1"/>
</dbReference>
<sequence>MPLPSDMDTSLKIISKEFGFKISDKRKPTNIRFSVSETLKAAARLGRRPYRPHLAPVSLNRQAATLPLELLDHILDYLHDDNEALRNCSLVCHALVPSARYHLFQKVKITQGNFVRATTIFAGDAPHLTQYVRDLTLELPMGSLNSTLGRLRSLLANEEAPVLLRVFMLVLSPRMPNVLRLTLKDVPVDQSVVAMLAPNFPQLHTLSLFDCWFSCNADFYAILRDHPAVRHLRCGRLSSLFGNEALSQEDVVPPRSLQTLKITEAYSTSPLTLIPWLVTHSNPEHYTYTLYRLGQVTKLNQCLVQLSCLKHLHVIFYRWRTEDVEEVAVTPAVLTLIPRHPPTITTLTVDTKIHSVLLAVSLLGHLDPHAFAHLRTLNILMHLHEEFVKEVPLESWAAMDQTLSVLLSLGAINVCNVCSDMTHLEAGKDAVEARLPVLSVRGLLRFDQKWQPLQLQF</sequence>
<proteinExistence type="predicted"/>
<name>A0A4Q9MA49_9APHY</name>
<accession>A0A4Q9MA49</accession>
<dbReference type="AlphaFoldDB" id="A0A4Q9MA49"/>
<evidence type="ECO:0000313" key="1">
    <source>
        <dbReference type="EMBL" id="TBU22822.1"/>
    </source>
</evidence>
<dbReference type="Proteomes" id="UP000292957">
    <property type="component" value="Unassembled WGS sequence"/>
</dbReference>
<dbReference type="Gene3D" id="3.80.10.10">
    <property type="entry name" value="Ribonuclease Inhibitor"/>
    <property type="match status" value="1"/>
</dbReference>
<evidence type="ECO:0008006" key="2">
    <source>
        <dbReference type="Google" id="ProtNLM"/>
    </source>
</evidence>
<protein>
    <recommendedName>
        <fullName evidence="2">F-box domain-containing protein</fullName>
    </recommendedName>
</protein>
<dbReference type="OrthoDB" id="2977329at2759"/>
<reference evidence="1" key="1">
    <citation type="submission" date="2019-01" db="EMBL/GenBank/DDBJ databases">
        <title>Draft genome sequences of three monokaryotic isolates of the white-rot basidiomycete fungus Dichomitus squalens.</title>
        <authorList>
            <consortium name="DOE Joint Genome Institute"/>
            <person name="Lopez S.C."/>
            <person name="Andreopoulos B."/>
            <person name="Pangilinan J."/>
            <person name="Lipzen A."/>
            <person name="Riley R."/>
            <person name="Ahrendt S."/>
            <person name="Ng V."/>
            <person name="Barry K."/>
            <person name="Daum C."/>
            <person name="Grigoriev I.V."/>
            <person name="Hilden K.S."/>
            <person name="Makela M.R."/>
            <person name="de Vries R.P."/>
        </authorList>
    </citation>
    <scope>NUCLEOTIDE SEQUENCE [LARGE SCALE GENOMIC DNA]</scope>
    <source>
        <strain evidence="1">OM18370.1</strain>
    </source>
</reference>